<feature type="signal peptide" evidence="1">
    <location>
        <begin position="1"/>
        <end position="23"/>
    </location>
</feature>
<feature type="chain" id="PRO_5042826174" evidence="1">
    <location>
        <begin position="24"/>
        <end position="45"/>
    </location>
</feature>
<reference evidence="2" key="1">
    <citation type="submission" date="2022-09" db="EMBL/GenBank/DDBJ databases">
        <title>Genome analysis and characterization of larvicidal activity of Brevibacillus strains.</title>
        <authorList>
            <person name="Patrusheva E.V."/>
            <person name="Izotova A.O."/>
            <person name="Toshchakov S.V."/>
            <person name="Sineoky S.P."/>
        </authorList>
    </citation>
    <scope>NUCLEOTIDE SEQUENCE</scope>
    <source>
        <strain evidence="2">VKPM_B-13247</strain>
    </source>
</reference>
<comment type="caution">
    <text evidence="2">The sequence shown here is derived from an EMBL/GenBank/DDBJ whole genome shotgun (WGS) entry which is preliminary data.</text>
</comment>
<organism evidence="2 3">
    <name type="scientific">Brevibacillus laterosporus</name>
    <name type="common">Bacillus laterosporus</name>
    <dbReference type="NCBI Taxonomy" id="1465"/>
    <lineage>
        <taxon>Bacteria</taxon>
        <taxon>Bacillati</taxon>
        <taxon>Bacillota</taxon>
        <taxon>Bacilli</taxon>
        <taxon>Bacillales</taxon>
        <taxon>Paenibacillaceae</taxon>
        <taxon>Brevibacillus</taxon>
    </lineage>
</organism>
<dbReference type="EMBL" id="JAPTNE010000007">
    <property type="protein sequence ID" value="MCZ0806589.1"/>
    <property type="molecule type" value="Genomic_DNA"/>
</dbReference>
<keyword evidence="1" id="KW-0732">Signal</keyword>
<dbReference type="RefSeq" id="WP_258433143.1">
    <property type="nucleotide sequence ID" value="NZ_JANSGW010000007.1"/>
</dbReference>
<dbReference type="Proteomes" id="UP001077662">
    <property type="component" value="Unassembled WGS sequence"/>
</dbReference>
<name>A0AAP3DDW4_BRELA</name>
<proteinExistence type="predicted"/>
<dbReference type="AlphaFoldDB" id="A0AAP3DDW4"/>
<evidence type="ECO:0000313" key="3">
    <source>
        <dbReference type="Proteomes" id="UP001077662"/>
    </source>
</evidence>
<protein>
    <submittedName>
        <fullName evidence="2">Uncharacterized protein</fullName>
    </submittedName>
</protein>
<gene>
    <name evidence="2" type="ORF">O0554_06595</name>
</gene>
<evidence type="ECO:0000313" key="2">
    <source>
        <dbReference type="EMBL" id="MCZ0806589.1"/>
    </source>
</evidence>
<sequence length="45" mass="4765">MKKWLVMGLTALMLLSVSTSVFATSSAAQVGGIYECTDPLNPDNC</sequence>
<evidence type="ECO:0000256" key="1">
    <source>
        <dbReference type="SAM" id="SignalP"/>
    </source>
</evidence>
<accession>A0AAP3DDW4</accession>